<reference evidence="3" key="1">
    <citation type="submission" date="2016-10" db="EMBL/GenBank/DDBJ databases">
        <authorList>
            <person name="Varghese N."/>
            <person name="Submissions S."/>
        </authorList>
    </citation>
    <scope>NUCLEOTIDE SEQUENCE [LARGE SCALE GENOMIC DNA]</scope>
    <source>
        <strain evidence="3">DSM 13577</strain>
    </source>
</reference>
<dbReference type="RefSeq" id="WP_091349858.1">
    <property type="nucleotide sequence ID" value="NZ_FOIF01000013.1"/>
</dbReference>
<proteinExistence type="predicted"/>
<dbReference type="SUPFAM" id="SSF109604">
    <property type="entry name" value="HD-domain/PDEase-like"/>
    <property type="match status" value="1"/>
</dbReference>
<name>A0A1H9ZTG1_9FIRM</name>
<organism evidence="2 3">
    <name type="scientific">Anaerobranca gottschalkii DSM 13577</name>
    <dbReference type="NCBI Taxonomy" id="1120990"/>
    <lineage>
        <taxon>Bacteria</taxon>
        <taxon>Bacillati</taxon>
        <taxon>Bacillota</taxon>
        <taxon>Clostridia</taxon>
        <taxon>Eubacteriales</taxon>
        <taxon>Proteinivoracaceae</taxon>
        <taxon>Anaerobranca</taxon>
    </lineage>
</organism>
<keyword evidence="3" id="KW-1185">Reference proteome</keyword>
<sequence length="204" mass="24086">MNIQQIEELAFNIMKDRKIPGREKGFIYYHGKRTANIALNIYNQLVEKGSKEEMDLLYCGCLFHDVGKGIEPHNETGKELVNYYLRDICNVEQREIISRIVYEHNLRGEKYGGNSFLGKIAQDADILDHMGTMDIWIAFQWHANFDERVEDSLKFFLGGQWEEITEKLRSLLNFSPSIDAFDRRKAFTEEFLRRFKRESEGRLY</sequence>
<dbReference type="SMART" id="SM00471">
    <property type="entry name" value="HDc"/>
    <property type="match status" value="1"/>
</dbReference>
<dbReference type="CDD" id="cd00077">
    <property type="entry name" value="HDc"/>
    <property type="match status" value="1"/>
</dbReference>
<dbReference type="Proteomes" id="UP000243819">
    <property type="component" value="Unassembled WGS sequence"/>
</dbReference>
<dbReference type="Pfam" id="PF01966">
    <property type="entry name" value="HD"/>
    <property type="match status" value="1"/>
</dbReference>
<feature type="domain" description="HD" evidence="1">
    <location>
        <begin position="27"/>
        <end position="130"/>
    </location>
</feature>
<dbReference type="AlphaFoldDB" id="A0A1H9ZTG1"/>
<gene>
    <name evidence="2" type="ORF">SAMN03080614_101311</name>
</gene>
<dbReference type="InterPro" id="IPR006674">
    <property type="entry name" value="HD_domain"/>
</dbReference>
<dbReference type="PROSITE" id="PS51831">
    <property type="entry name" value="HD"/>
    <property type="match status" value="1"/>
</dbReference>
<dbReference type="STRING" id="1120990.SAMN03080614_101311"/>
<evidence type="ECO:0000259" key="1">
    <source>
        <dbReference type="PROSITE" id="PS51831"/>
    </source>
</evidence>
<protein>
    <recommendedName>
        <fullName evidence="1">HD domain-containing protein</fullName>
    </recommendedName>
</protein>
<dbReference type="Gene3D" id="1.10.3210.10">
    <property type="entry name" value="Hypothetical protein af1432"/>
    <property type="match status" value="1"/>
</dbReference>
<evidence type="ECO:0000313" key="2">
    <source>
        <dbReference type="EMBL" id="SES85059.1"/>
    </source>
</evidence>
<dbReference type="InterPro" id="IPR003607">
    <property type="entry name" value="HD/PDEase_dom"/>
</dbReference>
<accession>A0A1H9ZTG1</accession>
<evidence type="ECO:0000313" key="3">
    <source>
        <dbReference type="Proteomes" id="UP000243819"/>
    </source>
</evidence>
<dbReference type="OrthoDB" id="9797344at2"/>
<dbReference type="EMBL" id="FOIF01000013">
    <property type="protein sequence ID" value="SES85059.1"/>
    <property type="molecule type" value="Genomic_DNA"/>
</dbReference>